<keyword evidence="4 6" id="KW-0274">FAD</keyword>
<evidence type="ECO:0000256" key="5">
    <source>
        <dbReference type="ARBA" id="ARBA00022991"/>
    </source>
</evidence>
<evidence type="ECO:0000256" key="2">
    <source>
        <dbReference type="ARBA" id="ARBA00001974"/>
    </source>
</evidence>
<dbReference type="InterPro" id="IPR018394">
    <property type="entry name" value="DNA_photolyase_1_CS_C"/>
</dbReference>
<evidence type="ECO:0000256" key="6">
    <source>
        <dbReference type="RuleBase" id="RU004182"/>
    </source>
</evidence>
<reference evidence="8" key="1">
    <citation type="submission" date="2022-01" db="EMBL/GenBank/DDBJ databases">
        <authorList>
            <person name="Wang Y."/>
        </authorList>
    </citation>
    <scope>NUCLEOTIDE SEQUENCE</scope>
    <source>
        <strain evidence="8">WB101</strain>
    </source>
</reference>
<keyword evidence="5 6" id="KW-0157">Chromophore</keyword>
<dbReference type="EMBL" id="JAKLWS010000026">
    <property type="protein sequence ID" value="MCG2590140.1"/>
    <property type="molecule type" value="Genomic_DNA"/>
</dbReference>
<keyword evidence="3 6" id="KW-0285">Flavoprotein</keyword>
<evidence type="ECO:0000313" key="8">
    <source>
        <dbReference type="EMBL" id="MCG2590140.1"/>
    </source>
</evidence>
<dbReference type="PANTHER" id="PTHR11455:SF9">
    <property type="entry name" value="CRYPTOCHROME CIRCADIAN CLOCK 5 ISOFORM X1"/>
    <property type="match status" value="1"/>
</dbReference>
<name>A0ABS9KH19_9BACT</name>
<dbReference type="PRINTS" id="PR00147">
    <property type="entry name" value="DNAPHOTLYASE"/>
</dbReference>
<dbReference type="Gene3D" id="1.25.40.80">
    <property type="match status" value="1"/>
</dbReference>
<dbReference type="InterPro" id="IPR014729">
    <property type="entry name" value="Rossmann-like_a/b/a_fold"/>
</dbReference>
<dbReference type="Pfam" id="PF03441">
    <property type="entry name" value="FAD_binding_7"/>
    <property type="match status" value="1"/>
</dbReference>
<organism evidence="8 9">
    <name type="scientific">Rhodohalobacter sulfatireducens</name>
    <dbReference type="NCBI Taxonomy" id="2911366"/>
    <lineage>
        <taxon>Bacteria</taxon>
        <taxon>Pseudomonadati</taxon>
        <taxon>Balneolota</taxon>
        <taxon>Balneolia</taxon>
        <taxon>Balneolales</taxon>
        <taxon>Balneolaceae</taxon>
        <taxon>Rhodohalobacter</taxon>
    </lineage>
</organism>
<dbReference type="Gene3D" id="3.40.50.620">
    <property type="entry name" value="HUPs"/>
    <property type="match status" value="1"/>
</dbReference>
<sequence length="489" mass="58226">MSKPTIDILWFKRDLRLADHLPLRKACESDRPVLLLYLYEPSLIEDPHYDGRHWRFVWQSLMEMKESLQKRGHNLYVLLKEAGQAFQKLNEYFIIETVYSHEETGIELTFERDKWVSSLFDELNIDWDESPTNAVERGLMHRDGWRKKWNEKMYAELEDPDLSILKSVTIEEHLLGDFNQIIPDRFKEPDDQFQTGGESKAWKHLESFIYERCAVYNDSISAPGPARTGCSRLSPYVTWGNLSIRQIIHYLDQHYDDAPSKRGVMSFKSRLKWHCHFIQKFESEPRIEFENMNRGYDDIRTEWDEEKFQAWKEGRTGFPMVDACMRSVIATGYLNFRMRAMLVSFLTHHLWLDWPKGSLHLAKQFLDFEPGIHYSQFQMQAGTMGVNTIRIYNPIKQGYDHDPEGDFIREWIPELKDVPTELIHEPWKMSKMEQEMYNFKIGSDYPEPIVSDVKASYHRASKILWRKKGSKEVKKENQWILKKHVKNRR</sequence>
<dbReference type="InterPro" id="IPR006050">
    <property type="entry name" value="DNA_photolyase_N"/>
</dbReference>
<comment type="caution">
    <text evidence="8">The sequence shown here is derived from an EMBL/GenBank/DDBJ whole genome shotgun (WGS) entry which is preliminary data.</text>
</comment>
<protein>
    <submittedName>
        <fullName evidence="8">DNA photolyase family protein</fullName>
    </submittedName>
</protein>
<dbReference type="InterPro" id="IPR036155">
    <property type="entry name" value="Crypto/Photolyase_N_sf"/>
</dbReference>
<dbReference type="Gene3D" id="1.10.579.10">
    <property type="entry name" value="DNA Cyclobutane Dipyrimidine Photolyase, subunit A, domain 3"/>
    <property type="match status" value="1"/>
</dbReference>
<feature type="domain" description="Photolyase/cryptochrome alpha/beta" evidence="7">
    <location>
        <begin position="5"/>
        <end position="135"/>
    </location>
</feature>
<evidence type="ECO:0000256" key="3">
    <source>
        <dbReference type="ARBA" id="ARBA00022630"/>
    </source>
</evidence>
<accession>A0ABS9KH19</accession>
<dbReference type="InterPro" id="IPR005101">
    <property type="entry name" value="Cryptochr/Photolyase_FAD-bd"/>
</dbReference>
<dbReference type="PROSITE" id="PS00394">
    <property type="entry name" value="DNA_PHOTOLYASES_1_1"/>
    <property type="match status" value="1"/>
</dbReference>
<comment type="cofactor">
    <cofactor evidence="2">
        <name>FAD</name>
        <dbReference type="ChEBI" id="CHEBI:57692"/>
    </cofactor>
</comment>
<dbReference type="PROSITE" id="PS51645">
    <property type="entry name" value="PHR_CRY_ALPHA_BETA"/>
    <property type="match status" value="1"/>
</dbReference>
<dbReference type="RefSeq" id="WP_237855497.1">
    <property type="nucleotide sequence ID" value="NZ_JAKLWS010000026.1"/>
</dbReference>
<evidence type="ECO:0000259" key="7">
    <source>
        <dbReference type="PROSITE" id="PS51645"/>
    </source>
</evidence>
<dbReference type="SUPFAM" id="SSF48173">
    <property type="entry name" value="Cryptochrome/photolyase FAD-binding domain"/>
    <property type="match status" value="1"/>
</dbReference>
<proteinExistence type="inferred from homology"/>
<evidence type="ECO:0000313" key="9">
    <source>
        <dbReference type="Proteomes" id="UP001165366"/>
    </source>
</evidence>
<dbReference type="PANTHER" id="PTHR11455">
    <property type="entry name" value="CRYPTOCHROME"/>
    <property type="match status" value="1"/>
</dbReference>
<dbReference type="InterPro" id="IPR002081">
    <property type="entry name" value="Cryptochrome/DNA_photolyase_1"/>
</dbReference>
<evidence type="ECO:0000256" key="4">
    <source>
        <dbReference type="ARBA" id="ARBA00022827"/>
    </source>
</evidence>
<comment type="cofactor">
    <cofactor evidence="1">
        <name>(6R)-5,10-methylene-5,6,7,8-tetrahydrofolate</name>
        <dbReference type="ChEBI" id="CHEBI:15636"/>
    </cofactor>
</comment>
<dbReference type="SUPFAM" id="SSF52425">
    <property type="entry name" value="Cryptochrome/photolyase, N-terminal domain"/>
    <property type="match status" value="1"/>
</dbReference>
<reference evidence="8" key="2">
    <citation type="submission" date="2024-05" db="EMBL/GenBank/DDBJ databases">
        <title>Rhodohalobacter halophilus gen. nov., sp. nov., a moderately halophilic member of the family Balneolaceae.</title>
        <authorList>
            <person name="Xia J."/>
        </authorList>
    </citation>
    <scope>NUCLEOTIDE SEQUENCE</scope>
    <source>
        <strain evidence="8">WB101</strain>
    </source>
</reference>
<comment type="similarity">
    <text evidence="6">Belongs to the DNA photolyase family.</text>
</comment>
<dbReference type="Pfam" id="PF00875">
    <property type="entry name" value="DNA_photolyase"/>
    <property type="match status" value="1"/>
</dbReference>
<dbReference type="InterPro" id="IPR036134">
    <property type="entry name" value="Crypto/Photolyase_FAD-like_sf"/>
</dbReference>
<keyword evidence="9" id="KW-1185">Reference proteome</keyword>
<evidence type="ECO:0000256" key="1">
    <source>
        <dbReference type="ARBA" id="ARBA00001932"/>
    </source>
</evidence>
<gene>
    <name evidence="8" type="ORF">L6773_16295</name>
</gene>
<dbReference type="Proteomes" id="UP001165366">
    <property type="component" value="Unassembled WGS sequence"/>
</dbReference>